<protein>
    <submittedName>
        <fullName evidence="2">Uncharacterized protein</fullName>
    </submittedName>
</protein>
<evidence type="ECO:0000256" key="1">
    <source>
        <dbReference type="SAM" id="MobiDB-lite"/>
    </source>
</evidence>
<sequence length="66" mass="6955">MGVRQSKRSVDITTTPSKQADADAGRVEKIKEEGQDAAPPAKAVNGTTPAKGEIAADRLSPETYRS</sequence>
<keyword evidence="3" id="KW-1185">Reference proteome</keyword>
<evidence type="ECO:0000313" key="3">
    <source>
        <dbReference type="Proteomes" id="UP000792457"/>
    </source>
</evidence>
<feature type="compositionally biased region" description="Basic and acidic residues" evidence="1">
    <location>
        <begin position="20"/>
        <end position="34"/>
    </location>
</feature>
<feature type="compositionally biased region" description="Basic and acidic residues" evidence="1">
    <location>
        <begin position="54"/>
        <end position="66"/>
    </location>
</feature>
<proteinExistence type="predicted"/>
<dbReference type="Proteomes" id="UP000792457">
    <property type="component" value="Unassembled WGS sequence"/>
</dbReference>
<dbReference type="OrthoDB" id="8196194at2759"/>
<accession>A0A8K0KJS6</accession>
<gene>
    <name evidence="2" type="ORF">J437_LFUL001576</name>
</gene>
<evidence type="ECO:0000313" key="2">
    <source>
        <dbReference type="EMBL" id="KAG8236155.1"/>
    </source>
</evidence>
<dbReference type="EMBL" id="KZ308992">
    <property type="protein sequence ID" value="KAG8236155.1"/>
    <property type="molecule type" value="Genomic_DNA"/>
</dbReference>
<name>A0A8K0KJS6_LADFU</name>
<reference evidence="2" key="2">
    <citation type="submission" date="2017-10" db="EMBL/GenBank/DDBJ databases">
        <title>Ladona fulva Genome sequencing and assembly.</title>
        <authorList>
            <person name="Murali S."/>
            <person name="Richards S."/>
            <person name="Bandaranaike D."/>
            <person name="Bellair M."/>
            <person name="Blankenburg K."/>
            <person name="Chao H."/>
            <person name="Dinh H."/>
            <person name="Doddapaneni H."/>
            <person name="Dugan-Rocha S."/>
            <person name="Elkadiri S."/>
            <person name="Gnanaolivu R."/>
            <person name="Hernandez B."/>
            <person name="Skinner E."/>
            <person name="Javaid M."/>
            <person name="Lee S."/>
            <person name="Li M."/>
            <person name="Ming W."/>
            <person name="Munidasa M."/>
            <person name="Muniz J."/>
            <person name="Nguyen L."/>
            <person name="Hughes D."/>
            <person name="Osuji N."/>
            <person name="Pu L.-L."/>
            <person name="Puazo M."/>
            <person name="Qu C."/>
            <person name="Quiroz J."/>
            <person name="Raj R."/>
            <person name="Weissenberger G."/>
            <person name="Xin Y."/>
            <person name="Zou X."/>
            <person name="Han Y."/>
            <person name="Worley K."/>
            <person name="Muzny D."/>
            <person name="Gibbs R."/>
        </authorList>
    </citation>
    <scope>NUCLEOTIDE SEQUENCE</scope>
    <source>
        <strain evidence="2">Sampled in the wild</strain>
    </source>
</reference>
<dbReference type="AlphaFoldDB" id="A0A8K0KJS6"/>
<organism evidence="2 3">
    <name type="scientific">Ladona fulva</name>
    <name type="common">Scarce chaser dragonfly</name>
    <name type="synonym">Libellula fulva</name>
    <dbReference type="NCBI Taxonomy" id="123851"/>
    <lineage>
        <taxon>Eukaryota</taxon>
        <taxon>Metazoa</taxon>
        <taxon>Ecdysozoa</taxon>
        <taxon>Arthropoda</taxon>
        <taxon>Hexapoda</taxon>
        <taxon>Insecta</taxon>
        <taxon>Pterygota</taxon>
        <taxon>Palaeoptera</taxon>
        <taxon>Odonata</taxon>
        <taxon>Epiprocta</taxon>
        <taxon>Anisoptera</taxon>
        <taxon>Libelluloidea</taxon>
        <taxon>Libellulidae</taxon>
        <taxon>Ladona</taxon>
    </lineage>
</organism>
<comment type="caution">
    <text evidence="2">The sequence shown here is derived from an EMBL/GenBank/DDBJ whole genome shotgun (WGS) entry which is preliminary data.</text>
</comment>
<feature type="region of interest" description="Disordered" evidence="1">
    <location>
        <begin position="1"/>
        <end position="66"/>
    </location>
</feature>
<reference evidence="2" key="1">
    <citation type="submission" date="2013-04" db="EMBL/GenBank/DDBJ databases">
        <authorList>
            <person name="Qu J."/>
            <person name="Murali S.C."/>
            <person name="Bandaranaike D."/>
            <person name="Bellair M."/>
            <person name="Blankenburg K."/>
            <person name="Chao H."/>
            <person name="Dinh H."/>
            <person name="Doddapaneni H."/>
            <person name="Downs B."/>
            <person name="Dugan-Rocha S."/>
            <person name="Elkadiri S."/>
            <person name="Gnanaolivu R.D."/>
            <person name="Hernandez B."/>
            <person name="Javaid M."/>
            <person name="Jayaseelan J.C."/>
            <person name="Lee S."/>
            <person name="Li M."/>
            <person name="Ming W."/>
            <person name="Munidasa M."/>
            <person name="Muniz J."/>
            <person name="Nguyen L."/>
            <person name="Ongeri F."/>
            <person name="Osuji N."/>
            <person name="Pu L.-L."/>
            <person name="Puazo M."/>
            <person name="Qu C."/>
            <person name="Quiroz J."/>
            <person name="Raj R."/>
            <person name="Weissenberger G."/>
            <person name="Xin Y."/>
            <person name="Zou X."/>
            <person name="Han Y."/>
            <person name="Richards S."/>
            <person name="Worley K."/>
            <person name="Muzny D."/>
            <person name="Gibbs R."/>
        </authorList>
    </citation>
    <scope>NUCLEOTIDE SEQUENCE</scope>
    <source>
        <strain evidence="2">Sampled in the wild</strain>
    </source>
</reference>